<evidence type="ECO:0000256" key="1">
    <source>
        <dbReference type="ARBA" id="ARBA00023002"/>
    </source>
</evidence>
<dbReference type="eggNOG" id="KOG0039">
    <property type="taxonomic scope" value="Eukaryota"/>
</dbReference>
<evidence type="ECO:0000256" key="2">
    <source>
        <dbReference type="SAM" id="Coils"/>
    </source>
</evidence>
<sequence>MVEEMIAVLCQSERKLTEQAKRVTDAKLKVLSEQMKSAEMRLSLLEEVKNDVEQSLKTGSPQEVLRSKEQMMERMSEVTAGIIVEELHPKEKDDFVLSKDIKSLHHIGDIVTYSSTALQQCKVKKVGCITLAGKVISFSLSMEAPDLSLLCVPLSSLRCILVPVGKGHKPIHTTVTTTSTDPGVHRSEVLEQDCEMSSVHGFLSNFPEEFGVNELVHNSVELFNKIPPHKIASTGNIRLNSRYIDKHVDFIWINRDQRHFEWFMELLNELEMEQNEYGTLMDRFLDMHMYITSALKGLMLKH</sequence>
<dbReference type="InterPro" id="IPR013121">
    <property type="entry name" value="Fe_red_NAD-bd_6"/>
</dbReference>
<evidence type="ECO:0000259" key="3">
    <source>
        <dbReference type="Pfam" id="PF08030"/>
    </source>
</evidence>
<name>A0A1X7U219_AMPQE</name>
<dbReference type="GO" id="GO:0016491">
    <property type="term" value="F:oxidoreductase activity"/>
    <property type="evidence" value="ECO:0007669"/>
    <property type="project" value="UniProtKB-KW"/>
</dbReference>
<organism evidence="4">
    <name type="scientific">Amphimedon queenslandica</name>
    <name type="common">Sponge</name>
    <dbReference type="NCBI Taxonomy" id="400682"/>
    <lineage>
        <taxon>Eukaryota</taxon>
        <taxon>Metazoa</taxon>
        <taxon>Porifera</taxon>
        <taxon>Demospongiae</taxon>
        <taxon>Heteroscleromorpha</taxon>
        <taxon>Haplosclerida</taxon>
        <taxon>Niphatidae</taxon>
        <taxon>Amphimedon</taxon>
    </lineage>
</organism>
<proteinExistence type="predicted"/>
<dbReference type="InterPro" id="IPR039261">
    <property type="entry name" value="FNR_nucleotide-bd"/>
</dbReference>
<feature type="coiled-coil region" evidence="2">
    <location>
        <begin position="28"/>
        <end position="55"/>
    </location>
</feature>
<dbReference type="STRING" id="400682.A0A1X7U219"/>
<protein>
    <recommendedName>
        <fullName evidence="3">Ferric reductase NAD binding domain-containing protein</fullName>
    </recommendedName>
</protein>
<dbReference type="AlphaFoldDB" id="A0A1X7U219"/>
<feature type="domain" description="Ferric reductase NAD binding" evidence="3">
    <location>
        <begin position="243"/>
        <end position="294"/>
    </location>
</feature>
<dbReference type="EnsemblMetazoa" id="Aqu2.1.21932_001">
    <property type="protein sequence ID" value="Aqu2.1.21932_001"/>
    <property type="gene ID" value="Aqu2.1.21932"/>
</dbReference>
<accession>A0A1X7U219</accession>
<keyword evidence="2" id="KW-0175">Coiled coil</keyword>
<reference evidence="4" key="1">
    <citation type="submission" date="2017-05" db="UniProtKB">
        <authorList>
            <consortium name="EnsemblMetazoa"/>
        </authorList>
    </citation>
    <scope>IDENTIFICATION</scope>
</reference>
<dbReference type="Pfam" id="PF08030">
    <property type="entry name" value="NAD_binding_6"/>
    <property type="match status" value="1"/>
</dbReference>
<evidence type="ECO:0000313" key="4">
    <source>
        <dbReference type="EnsemblMetazoa" id="Aqu2.1.21932_001"/>
    </source>
</evidence>
<dbReference type="InParanoid" id="A0A1X7U219"/>
<keyword evidence="1" id="KW-0560">Oxidoreductase</keyword>
<dbReference type="Gene3D" id="3.40.50.80">
    <property type="entry name" value="Nucleotide-binding domain of ferredoxin-NADP reductase (FNR) module"/>
    <property type="match status" value="1"/>
</dbReference>
<dbReference type="OrthoDB" id="206700at2759"/>